<keyword evidence="2" id="KW-0560">Oxidoreductase</keyword>
<dbReference type="InterPro" id="IPR051265">
    <property type="entry name" value="HIBADH-related_NP60_sf"/>
</dbReference>
<name>A0AAE0IEH9_9PEZI</name>
<evidence type="ECO:0000256" key="2">
    <source>
        <dbReference type="ARBA" id="ARBA00023002"/>
    </source>
</evidence>
<evidence type="ECO:0000313" key="7">
    <source>
        <dbReference type="EMBL" id="KAK3323460.1"/>
    </source>
</evidence>
<proteinExistence type="inferred from homology"/>
<reference evidence="7" key="2">
    <citation type="submission" date="2023-06" db="EMBL/GenBank/DDBJ databases">
        <authorList>
            <consortium name="Lawrence Berkeley National Laboratory"/>
            <person name="Haridas S."/>
            <person name="Hensen N."/>
            <person name="Bonometti L."/>
            <person name="Westerberg I."/>
            <person name="Brannstrom I.O."/>
            <person name="Guillou S."/>
            <person name="Cros-Aarteil S."/>
            <person name="Calhoun S."/>
            <person name="Kuo A."/>
            <person name="Mondo S."/>
            <person name="Pangilinan J."/>
            <person name="Riley R."/>
            <person name="Labutti K."/>
            <person name="Andreopoulos B."/>
            <person name="Lipzen A."/>
            <person name="Chen C."/>
            <person name="Yanf M."/>
            <person name="Daum C."/>
            <person name="Ng V."/>
            <person name="Clum A."/>
            <person name="Steindorff A."/>
            <person name="Ohm R."/>
            <person name="Martin F."/>
            <person name="Silar P."/>
            <person name="Natvig D."/>
            <person name="Lalanne C."/>
            <person name="Gautier V."/>
            <person name="Ament-Velasquez S.L."/>
            <person name="Kruys A."/>
            <person name="Hutchinson M.I."/>
            <person name="Powell A.J."/>
            <person name="Barry K."/>
            <person name="Miller A.N."/>
            <person name="Grigoriev I.V."/>
            <person name="Debuchy R."/>
            <person name="Gladieux P."/>
            <person name="Thoren M.H."/>
            <person name="Johannesson H."/>
        </authorList>
    </citation>
    <scope>NUCLEOTIDE SEQUENCE</scope>
    <source>
        <strain evidence="7">SMH4131-1</strain>
    </source>
</reference>
<comment type="similarity">
    <text evidence="1">Belongs to the HIBADH-related family. NP60 subfamily.</text>
</comment>
<comment type="caution">
    <text evidence="7">The sequence shown here is derived from an EMBL/GenBank/DDBJ whole genome shotgun (WGS) entry which is preliminary data.</text>
</comment>
<evidence type="ECO:0000313" key="8">
    <source>
        <dbReference type="Proteomes" id="UP001286456"/>
    </source>
</evidence>
<evidence type="ECO:0000256" key="3">
    <source>
        <dbReference type="ARBA" id="ARBA00023027"/>
    </source>
</evidence>
<dbReference type="PROSITE" id="PS00895">
    <property type="entry name" value="3_HYDROXYISOBUT_DH"/>
    <property type="match status" value="1"/>
</dbReference>
<dbReference type="InterPro" id="IPR006115">
    <property type="entry name" value="6PGDH_NADP-bd"/>
</dbReference>
<evidence type="ECO:0000256" key="4">
    <source>
        <dbReference type="PIRSR" id="PIRSR000103-1"/>
    </source>
</evidence>
<reference evidence="7" key="1">
    <citation type="journal article" date="2023" name="Mol. Phylogenet. Evol.">
        <title>Genome-scale phylogeny and comparative genomics of the fungal order Sordariales.</title>
        <authorList>
            <person name="Hensen N."/>
            <person name="Bonometti L."/>
            <person name="Westerberg I."/>
            <person name="Brannstrom I.O."/>
            <person name="Guillou S."/>
            <person name="Cros-Aarteil S."/>
            <person name="Calhoun S."/>
            <person name="Haridas S."/>
            <person name="Kuo A."/>
            <person name="Mondo S."/>
            <person name="Pangilinan J."/>
            <person name="Riley R."/>
            <person name="LaButti K."/>
            <person name="Andreopoulos B."/>
            <person name="Lipzen A."/>
            <person name="Chen C."/>
            <person name="Yan M."/>
            <person name="Daum C."/>
            <person name="Ng V."/>
            <person name="Clum A."/>
            <person name="Steindorff A."/>
            <person name="Ohm R.A."/>
            <person name="Martin F."/>
            <person name="Silar P."/>
            <person name="Natvig D.O."/>
            <person name="Lalanne C."/>
            <person name="Gautier V."/>
            <person name="Ament-Velasquez S.L."/>
            <person name="Kruys A."/>
            <person name="Hutchinson M.I."/>
            <person name="Powell A.J."/>
            <person name="Barry K."/>
            <person name="Miller A.N."/>
            <person name="Grigoriev I.V."/>
            <person name="Debuchy R."/>
            <person name="Gladieux P."/>
            <person name="Hiltunen Thoren M."/>
            <person name="Johannesson H."/>
        </authorList>
    </citation>
    <scope>NUCLEOTIDE SEQUENCE</scope>
    <source>
        <strain evidence="7">SMH4131-1</strain>
    </source>
</reference>
<accession>A0AAE0IEH9</accession>
<dbReference type="Proteomes" id="UP001286456">
    <property type="component" value="Unassembled WGS sequence"/>
</dbReference>
<gene>
    <name evidence="7" type="ORF">B0T19DRAFT_426077</name>
</gene>
<evidence type="ECO:0000256" key="1">
    <source>
        <dbReference type="ARBA" id="ARBA00007598"/>
    </source>
</evidence>
<organism evidence="7 8">
    <name type="scientific">Cercophora scortea</name>
    <dbReference type="NCBI Taxonomy" id="314031"/>
    <lineage>
        <taxon>Eukaryota</taxon>
        <taxon>Fungi</taxon>
        <taxon>Dikarya</taxon>
        <taxon>Ascomycota</taxon>
        <taxon>Pezizomycotina</taxon>
        <taxon>Sordariomycetes</taxon>
        <taxon>Sordariomycetidae</taxon>
        <taxon>Sordariales</taxon>
        <taxon>Lasiosphaeriaceae</taxon>
        <taxon>Cercophora</taxon>
    </lineage>
</organism>
<feature type="domain" description="6-phosphogluconate dehydrogenase NADP-binding" evidence="5">
    <location>
        <begin position="6"/>
        <end position="159"/>
    </location>
</feature>
<dbReference type="GO" id="GO:0016491">
    <property type="term" value="F:oxidoreductase activity"/>
    <property type="evidence" value="ECO:0007669"/>
    <property type="project" value="UniProtKB-KW"/>
</dbReference>
<dbReference type="EMBL" id="JAUEPO010000004">
    <property type="protein sequence ID" value="KAK3323460.1"/>
    <property type="molecule type" value="Genomic_DNA"/>
</dbReference>
<dbReference type="SUPFAM" id="SSF48179">
    <property type="entry name" value="6-phosphogluconate dehydrogenase C-terminal domain-like"/>
    <property type="match status" value="1"/>
</dbReference>
<dbReference type="InterPro" id="IPR002204">
    <property type="entry name" value="3-OH-isobutyrate_DH-rel_CS"/>
</dbReference>
<dbReference type="Pfam" id="PF03446">
    <property type="entry name" value="NAD_binding_2"/>
    <property type="match status" value="1"/>
</dbReference>
<dbReference type="Gene3D" id="3.40.50.720">
    <property type="entry name" value="NAD(P)-binding Rossmann-like Domain"/>
    <property type="match status" value="1"/>
</dbReference>
<dbReference type="InterPro" id="IPR036291">
    <property type="entry name" value="NAD(P)-bd_dom_sf"/>
</dbReference>
<dbReference type="InterPro" id="IPR008927">
    <property type="entry name" value="6-PGluconate_DH-like_C_sf"/>
</dbReference>
<dbReference type="InterPro" id="IPR015815">
    <property type="entry name" value="HIBADH-related"/>
</dbReference>
<evidence type="ECO:0000259" key="6">
    <source>
        <dbReference type="Pfam" id="PF14833"/>
    </source>
</evidence>
<feature type="domain" description="3-hydroxyisobutyrate dehydrogenase-like NAD-binding" evidence="6">
    <location>
        <begin position="178"/>
        <end position="294"/>
    </location>
</feature>
<keyword evidence="8" id="KW-1185">Reference proteome</keyword>
<dbReference type="PANTHER" id="PTHR43580:SF3">
    <property type="entry name" value="6-PHOSPHOGLUCONATE DEHYDROGENASE FAMILY PROTEIN (AFU_ORTHOLOGUE AFUA_2G11600)"/>
    <property type="match status" value="1"/>
</dbReference>
<dbReference type="GO" id="GO:0050661">
    <property type="term" value="F:NADP binding"/>
    <property type="evidence" value="ECO:0007669"/>
    <property type="project" value="InterPro"/>
</dbReference>
<dbReference type="Gene3D" id="1.10.1040.10">
    <property type="entry name" value="N-(1-d-carboxylethyl)-l-norvaline Dehydrogenase, domain 2"/>
    <property type="match status" value="1"/>
</dbReference>
<feature type="active site" evidence="4">
    <location>
        <position position="180"/>
    </location>
</feature>
<dbReference type="InterPro" id="IPR013328">
    <property type="entry name" value="6PGD_dom2"/>
</dbReference>
<keyword evidence="3" id="KW-0520">NAD</keyword>
<dbReference type="InterPro" id="IPR029154">
    <property type="entry name" value="HIBADH-like_NADP-bd"/>
</dbReference>
<evidence type="ECO:0000259" key="5">
    <source>
        <dbReference type="Pfam" id="PF03446"/>
    </source>
</evidence>
<dbReference type="AlphaFoldDB" id="A0AAE0IEH9"/>
<dbReference type="PANTHER" id="PTHR43580">
    <property type="entry name" value="OXIDOREDUCTASE GLYR1-RELATED"/>
    <property type="match status" value="1"/>
</dbReference>
<dbReference type="Pfam" id="PF14833">
    <property type="entry name" value="NAD_binding_11"/>
    <property type="match status" value="1"/>
</dbReference>
<sequence>MAAPQVFFIGLGNMGRGMVKNLVEKGNLEKPILLHNRTKQVAIDLGDKLGAGKTKVVDSIAEGVAQADIIFCILSSDKVVEATINTILESDVTGKLVIECSTIHPDTTDRIGKLVVAAGGEFVASPVFGAPAMADAGGLIGVLCGPASSVNKAKPYYTSVMARTIIDLSDEPYHKAPTLKLIGNTFVLGMVEQLAEAHVLAETSGLGTAHLHKFIENMLPGPYAAYSTRMLSGDYHKRENPLFAVDLARKDAGHAMALAQAAGTRLPLVEVADAHLVKVKEVRGERGDIAAIYGAVRVEAGLKFENE</sequence>
<protein>
    <submittedName>
        <fullName evidence="7">NAD binding domain of 6-phosphogluconate dehydrogenase-domain-containing protein</fullName>
    </submittedName>
</protein>
<dbReference type="GO" id="GO:0051287">
    <property type="term" value="F:NAD binding"/>
    <property type="evidence" value="ECO:0007669"/>
    <property type="project" value="InterPro"/>
</dbReference>
<dbReference type="PIRSF" id="PIRSF000103">
    <property type="entry name" value="HIBADH"/>
    <property type="match status" value="1"/>
</dbReference>
<dbReference type="SUPFAM" id="SSF51735">
    <property type="entry name" value="NAD(P)-binding Rossmann-fold domains"/>
    <property type="match status" value="1"/>
</dbReference>